<dbReference type="InterPro" id="IPR011545">
    <property type="entry name" value="DEAD/DEAH_box_helicase_dom"/>
</dbReference>
<dbReference type="InterPro" id="IPR032284">
    <property type="entry name" value="RecQ_Zn-bd"/>
</dbReference>
<keyword evidence="5" id="KW-0347">Helicase</keyword>
<keyword evidence="3" id="KW-0547">Nucleotide-binding</keyword>
<evidence type="ECO:0000256" key="12">
    <source>
        <dbReference type="ARBA" id="ARBA00044550"/>
    </source>
</evidence>
<evidence type="ECO:0000256" key="3">
    <source>
        <dbReference type="ARBA" id="ARBA00022741"/>
    </source>
</evidence>
<dbReference type="InterPro" id="IPR001650">
    <property type="entry name" value="Helicase_C-like"/>
</dbReference>
<dbReference type="Pfam" id="PF00271">
    <property type="entry name" value="Helicase_C"/>
    <property type="match status" value="1"/>
</dbReference>
<dbReference type="EC" id="5.6.2.4" evidence="10"/>
<evidence type="ECO:0000259" key="13">
    <source>
        <dbReference type="PROSITE" id="PS51192"/>
    </source>
</evidence>
<name>A0A150RJE4_SORCE</name>
<dbReference type="GO" id="GO:0005524">
    <property type="term" value="F:ATP binding"/>
    <property type="evidence" value="ECO:0007669"/>
    <property type="project" value="UniProtKB-KW"/>
</dbReference>
<dbReference type="AlphaFoldDB" id="A0A150RJE4"/>
<feature type="domain" description="Helicase ATP-binding" evidence="13">
    <location>
        <begin position="19"/>
        <end position="187"/>
    </location>
</feature>
<proteinExistence type="inferred from homology"/>
<dbReference type="Pfam" id="PF00270">
    <property type="entry name" value="DEAD"/>
    <property type="match status" value="1"/>
</dbReference>
<gene>
    <name evidence="15" type="ORF">BE17_20145</name>
</gene>
<dbReference type="Proteomes" id="UP000075635">
    <property type="component" value="Unassembled WGS sequence"/>
</dbReference>
<dbReference type="GO" id="GO:0005737">
    <property type="term" value="C:cytoplasm"/>
    <property type="evidence" value="ECO:0007669"/>
    <property type="project" value="TreeGrafter"/>
</dbReference>
<dbReference type="InterPro" id="IPR002464">
    <property type="entry name" value="DNA/RNA_helicase_DEAH_CS"/>
</dbReference>
<dbReference type="InterPro" id="IPR004589">
    <property type="entry name" value="DNA_helicase_ATP-dep_RecQ"/>
</dbReference>
<dbReference type="GO" id="GO:0006281">
    <property type="term" value="P:DNA repair"/>
    <property type="evidence" value="ECO:0007669"/>
    <property type="project" value="TreeGrafter"/>
</dbReference>
<keyword evidence="7" id="KW-0238">DNA-binding</keyword>
<evidence type="ECO:0000256" key="9">
    <source>
        <dbReference type="ARBA" id="ARBA00034617"/>
    </source>
</evidence>
<dbReference type="PROSITE" id="PS51192">
    <property type="entry name" value="HELICASE_ATP_BIND_1"/>
    <property type="match status" value="1"/>
</dbReference>
<comment type="similarity">
    <text evidence="1">Belongs to the helicase family. RecQ subfamily.</text>
</comment>
<evidence type="ECO:0000256" key="11">
    <source>
        <dbReference type="ARBA" id="ARBA00044535"/>
    </source>
</evidence>
<dbReference type="NCBIfam" id="TIGR00614">
    <property type="entry name" value="recQ_fam"/>
    <property type="match status" value="1"/>
</dbReference>
<evidence type="ECO:0000256" key="8">
    <source>
        <dbReference type="ARBA" id="ARBA00023235"/>
    </source>
</evidence>
<accession>A0A150RJE4</accession>
<dbReference type="GO" id="GO:0043138">
    <property type="term" value="F:3'-5' DNA helicase activity"/>
    <property type="evidence" value="ECO:0007669"/>
    <property type="project" value="UniProtKB-EC"/>
</dbReference>
<dbReference type="PROSITE" id="PS00690">
    <property type="entry name" value="DEAH_ATP_HELICASE"/>
    <property type="match status" value="1"/>
</dbReference>
<dbReference type="GO" id="GO:0006310">
    <property type="term" value="P:DNA recombination"/>
    <property type="evidence" value="ECO:0007669"/>
    <property type="project" value="InterPro"/>
</dbReference>
<dbReference type="CDD" id="cd17920">
    <property type="entry name" value="DEXHc_RecQ"/>
    <property type="match status" value="1"/>
</dbReference>
<dbReference type="GO" id="GO:0030894">
    <property type="term" value="C:replisome"/>
    <property type="evidence" value="ECO:0007669"/>
    <property type="project" value="TreeGrafter"/>
</dbReference>
<evidence type="ECO:0000256" key="4">
    <source>
        <dbReference type="ARBA" id="ARBA00022801"/>
    </source>
</evidence>
<dbReference type="FunFam" id="3.40.50.300:FF:001389">
    <property type="entry name" value="ATP-dependent DNA helicase RecQ"/>
    <property type="match status" value="1"/>
</dbReference>
<evidence type="ECO:0000256" key="6">
    <source>
        <dbReference type="ARBA" id="ARBA00022840"/>
    </source>
</evidence>
<dbReference type="Pfam" id="PF16124">
    <property type="entry name" value="RecQ_Zn_bind"/>
    <property type="match status" value="1"/>
</dbReference>
<keyword evidence="2" id="KW-0479">Metal-binding</keyword>
<evidence type="ECO:0000256" key="2">
    <source>
        <dbReference type="ARBA" id="ARBA00022723"/>
    </source>
</evidence>
<evidence type="ECO:0000256" key="7">
    <source>
        <dbReference type="ARBA" id="ARBA00023125"/>
    </source>
</evidence>
<evidence type="ECO:0000256" key="1">
    <source>
        <dbReference type="ARBA" id="ARBA00005446"/>
    </source>
</evidence>
<evidence type="ECO:0000313" key="15">
    <source>
        <dbReference type="EMBL" id="KYF80290.1"/>
    </source>
</evidence>
<organism evidence="15 16">
    <name type="scientific">Sorangium cellulosum</name>
    <name type="common">Polyangium cellulosum</name>
    <dbReference type="NCBI Taxonomy" id="56"/>
    <lineage>
        <taxon>Bacteria</taxon>
        <taxon>Pseudomonadati</taxon>
        <taxon>Myxococcota</taxon>
        <taxon>Polyangia</taxon>
        <taxon>Polyangiales</taxon>
        <taxon>Polyangiaceae</taxon>
        <taxon>Sorangium</taxon>
    </lineage>
</organism>
<feature type="domain" description="Helicase C-terminal" evidence="14">
    <location>
        <begin position="211"/>
        <end position="360"/>
    </location>
</feature>
<dbReference type="PANTHER" id="PTHR13710">
    <property type="entry name" value="DNA HELICASE RECQ FAMILY MEMBER"/>
    <property type="match status" value="1"/>
</dbReference>
<evidence type="ECO:0000256" key="10">
    <source>
        <dbReference type="ARBA" id="ARBA00034808"/>
    </source>
</evidence>
<protein>
    <recommendedName>
        <fullName evidence="11">ATP-dependent DNA helicase RecQ</fullName>
        <ecNumber evidence="10">5.6.2.4</ecNumber>
    </recommendedName>
    <alternativeName>
        <fullName evidence="12">DNA 3'-5' helicase RecQ</fullName>
    </alternativeName>
</protein>
<evidence type="ECO:0000256" key="5">
    <source>
        <dbReference type="ARBA" id="ARBA00022806"/>
    </source>
</evidence>
<dbReference type="GO" id="GO:0043590">
    <property type="term" value="C:bacterial nucleoid"/>
    <property type="evidence" value="ECO:0007669"/>
    <property type="project" value="TreeGrafter"/>
</dbReference>
<dbReference type="GO" id="GO:0016787">
    <property type="term" value="F:hydrolase activity"/>
    <property type="evidence" value="ECO:0007669"/>
    <property type="project" value="UniProtKB-KW"/>
</dbReference>
<dbReference type="InterPro" id="IPR014001">
    <property type="entry name" value="Helicase_ATP-bd"/>
</dbReference>
<dbReference type="GO" id="GO:0046872">
    <property type="term" value="F:metal ion binding"/>
    <property type="evidence" value="ECO:0007669"/>
    <property type="project" value="UniProtKB-KW"/>
</dbReference>
<dbReference type="SUPFAM" id="SSF52540">
    <property type="entry name" value="P-loop containing nucleoside triphosphate hydrolases"/>
    <property type="match status" value="1"/>
</dbReference>
<dbReference type="InterPro" id="IPR027417">
    <property type="entry name" value="P-loop_NTPase"/>
</dbReference>
<dbReference type="SMART" id="SM00490">
    <property type="entry name" value="HELICc"/>
    <property type="match status" value="1"/>
</dbReference>
<dbReference type="PANTHER" id="PTHR13710:SF105">
    <property type="entry name" value="ATP-DEPENDENT DNA HELICASE Q1"/>
    <property type="match status" value="1"/>
</dbReference>
<keyword evidence="8" id="KW-0413">Isomerase</keyword>
<keyword evidence="4" id="KW-0378">Hydrolase</keyword>
<reference evidence="15 16" key="1">
    <citation type="submission" date="2014-02" db="EMBL/GenBank/DDBJ databases">
        <title>The small core and large imbalanced accessory genome model reveals a collaborative survival strategy of Sorangium cellulosum strains in nature.</title>
        <authorList>
            <person name="Han K."/>
            <person name="Peng R."/>
            <person name="Blom J."/>
            <person name="Li Y.-Z."/>
        </authorList>
    </citation>
    <scope>NUCLEOTIDE SEQUENCE [LARGE SCALE GENOMIC DNA]</scope>
    <source>
        <strain evidence="15 16">So0011-07</strain>
    </source>
</reference>
<dbReference type="Gene3D" id="3.40.50.300">
    <property type="entry name" value="P-loop containing nucleotide triphosphate hydrolases"/>
    <property type="match status" value="2"/>
</dbReference>
<dbReference type="PROSITE" id="PS51194">
    <property type="entry name" value="HELICASE_CTER"/>
    <property type="match status" value="1"/>
</dbReference>
<sequence>MARERFGVKTFRPGQRELIEAVLSGRDALGLLPTGAGKSLCYQLPALLLPSPAVVVSPLISLMQDQQEKLAEADIPAARLNSTLSTTEEREAVDGIRHGDLPLIYVTPERLENPEYIELLRRSGVSLFVVDEAHCVSQWGHDFRPAYLALRDAIAALGRPPVLALTATATPEVANDIVEQLGMRSAAVVNTGIDRPQLSLEVIRTPNEEKKRERLLQILEEESGVGIAYAATVRVANDLHRWLEGRGVRVGRYNGQMRPKEREETQQRFMNDEYRIIVATKAFGLGIDKPDIRFVVHYNFPDSLESYYQEAGRAGRDGRPARGILLYRVEDRRIQAFFLGGKYPRSDESHRVYETIGRLEAQRPEGKRRGPGIPVKTLAEVADLPERKVKVVVALLESAGIIDRSRGVRRLRDFADEAELDAFLRAYEERRVGDRERLEAVMRYAETPECRMAVLKAYFEEAVDLEDGVSVPACERCDNCRHTADSNRAVVDRLTAAAAPREGERASV</sequence>
<keyword evidence="6" id="KW-0067">ATP-binding</keyword>
<evidence type="ECO:0000259" key="14">
    <source>
        <dbReference type="PROSITE" id="PS51194"/>
    </source>
</evidence>
<comment type="caution">
    <text evidence="15">The sequence shown here is derived from an EMBL/GenBank/DDBJ whole genome shotgun (WGS) entry which is preliminary data.</text>
</comment>
<dbReference type="SMART" id="SM00487">
    <property type="entry name" value="DEXDc"/>
    <property type="match status" value="1"/>
</dbReference>
<dbReference type="GO" id="GO:0009378">
    <property type="term" value="F:four-way junction helicase activity"/>
    <property type="evidence" value="ECO:0007669"/>
    <property type="project" value="TreeGrafter"/>
</dbReference>
<dbReference type="GO" id="GO:0003677">
    <property type="term" value="F:DNA binding"/>
    <property type="evidence" value="ECO:0007669"/>
    <property type="project" value="UniProtKB-KW"/>
</dbReference>
<evidence type="ECO:0000313" key="16">
    <source>
        <dbReference type="Proteomes" id="UP000075635"/>
    </source>
</evidence>
<comment type="catalytic activity">
    <reaction evidence="9">
        <text>Couples ATP hydrolysis with the unwinding of duplex DNA by translocating in the 3'-5' direction.</text>
        <dbReference type="EC" id="5.6.2.4"/>
    </reaction>
</comment>
<dbReference type="EMBL" id="JEMB01002550">
    <property type="protein sequence ID" value="KYF80290.1"/>
    <property type="molecule type" value="Genomic_DNA"/>
</dbReference>